<accession>A0A409YRK7</accession>
<comment type="caution">
    <text evidence="2">The sequence shown here is derived from an EMBL/GenBank/DDBJ whole genome shotgun (WGS) entry which is preliminary data.</text>
</comment>
<gene>
    <name evidence="2" type="ORF">CVT24_002873</name>
</gene>
<sequence length="190" mass="20887">MASTTNPNVKKSLITLPAPHFVVFETPLPTATVLAHLDKELHRDEVHGIIDTVTKELKSQEEFEAKIGSITNGGGDIIYMNSIPMHSLTTLRTGNPSPPLIVHYMLGNPLYAQRIIKLNPLAGASIPPRLVVAENEDKSGTRIAYNLPSAVMRHPFGEEDEELRKELEVLDERFEDLVMRVIDSAAASAA</sequence>
<dbReference type="InterPro" id="IPR035923">
    <property type="entry name" value="TT1751-like_sf"/>
</dbReference>
<dbReference type="Proteomes" id="UP000284842">
    <property type="component" value="Unassembled WGS sequence"/>
</dbReference>
<dbReference type="CDD" id="cd14797">
    <property type="entry name" value="DUF302"/>
    <property type="match status" value="1"/>
</dbReference>
<evidence type="ECO:0000313" key="3">
    <source>
        <dbReference type="Proteomes" id="UP000284842"/>
    </source>
</evidence>
<name>A0A409YRK7_9AGAR</name>
<dbReference type="Pfam" id="PF03625">
    <property type="entry name" value="DUF302"/>
    <property type="match status" value="1"/>
</dbReference>
<feature type="domain" description="DUF302" evidence="1">
    <location>
        <begin position="102"/>
        <end position="148"/>
    </location>
</feature>
<proteinExistence type="predicted"/>
<reference evidence="2 3" key="1">
    <citation type="journal article" date="2018" name="Evol. Lett.">
        <title>Horizontal gene cluster transfer increased hallucinogenic mushroom diversity.</title>
        <authorList>
            <person name="Reynolds H.T."/>
            <person name="Vijayakumar V."/>
            <person name="Gluck-Thaler E."/>
            <person name="Korotkin H.B."/>
            <person name="Matheny P.B."/>
            <person name="Slot J.C."/>
        </authorList>
    </citation>
    <scope>NUCLEOTIDE SEQUENCE [LARGE SCALE GENOMIC DNA]</scope>
    <source>
        <strain evidence="2 3">2629</strain>
    </source>
</reference>
<organism evidence="2 3">
    <name type="scientific">Panaeolus cyanescens</name>
    <dbReference type="NCBI Taxonomy" id="181874"/>
    <lineage>
        <taxon>Eukaryota</taxon>
        <taxon>Fungi</taxon>
        <taxon>Dikarya</taxon>
        <taxon>Basidiomycota</taxon>
        <taxon>Agaricomycotina</taxon>
        <taxon>Agaricomycetes</taxon>
        <taxon>Agaricomycetidae</taxon>
        <taxon>Agaricales</taxon>
        <taxon>Agaricineae</taxon>
        <taxon>Galeropsidaceae</taxon>
        <taxon>Panaeolus</taxon>
    </lineage>
</organism>
<dbReference type="InParanoid" id="A0A409YRK7"/>
<evidence type="ECO:0000313" key="2">
    <source>
        <dbReference type="EMBL" id="PPR05647.1"/>
    </source>
</evidence>
<evidence type="ECO:0000259" key="1">
    <source>
        <dbReference type="Pfam" id="PF03625"/>
    </source>
</evidence>
<dbReference type="OrthoDB" id="5190258at2759"/>
<dbReference type="EMBL" id="NHTK01000776">
    <property type="protein sequence ID" value="PPR05647.1"/>
    <property type="molecule type" value="Genomic_DNA"/>
</dbReference>
<dbReference type="AlphaFoldDB" id="A0A409YRK7"/>
<dbReference type="Gene3D" id="3.30.310.70">
    <property type="entry name" value="TT1751-like domain"/>
    <property type="match status" value="1"/>
</dbReference>
<keyword evidence="3" id="KW-1185">Reference proteome</keyword>
<dbReference type="SUPFAM" id="SSF103247">
    <property type="entry name" value="TT1751-like"/>
    <property type="match status" value="1"/>
</dbReference>
<dbReference type="InterPro" id="IPR005180">
    <property type="entry name" value="DUF302"/>
</dbReference>
<protein>
    <recommendedName>
        <fullName evidence="1">DUF302 domain-containing protein</fullName>
    </recommendedName>
</protein>